<reference evidence="6 7" key="1">
    <citation type="journal article" date="2022" name="G3 (Bethesda)">
        <title>Whole-genome sequence and methylome profiling of the almond [Prunus dulcis (Mill.) D.A. Webb] cultivar 'Nonpareil'.</title>
        <authorList>
            <person name="D'Amico-Willman K.M."/>
            <person name="Ouma W.Z."/>
            <person name="Meulia T."/>
            <person name="Sideli G.M."/>
            <person name="Gradziel T.M."/>
            <person name="Fresnedo-Ramirez J."/>
        </authorList>
    </citation>
    <scope>NUCLEOTIDE SEQUENCE [LARGE SCALE GENOMIC DNA]</scope>
    <source>
        <strain evidence="6">Clone GOH B32 T37-40</strain>
    </source>
</reference>
<evidence type="ECO:0000256" key="3">
    <source>
        <dbReference type="ARBA" id="ARBA00022729"/>
    </source>
</evidence>
<proteinExistence type="inferred from homology"/>
<keyword evidence="3" id="KW-0732">Signal</keyword>
<dbReference type="GO" id="GO:0004252">
    <property type="term" value="F:serine-type endopeptidase activity"/>
    <property type="evidence" value="ECO:0007669"/>
    <property type="project" value="InterPro"/>
</dbReference>
<dbReference type="Pfam" id="PF00082">
    <property type="entry name" value="Peptidase_S8"/>
    <property type="match status" value="1"/>
</dbReference>
<evidence type="ECO:0000313" key="6">
    <source>
        <dbReference type="EMBL" id="KAI5348925.1"/>
    </source>
</evidence>
<dbReference type="PANTHER" id="PTHR10795">
    <property type="entry name" value="PROPROTEIN CONVERTASE SUBTILISIN/KEXIN"/>
    <property type="match status" value="1"/>
</dbReference>
<comment type="subcellular location">
    <subcellularLocation>
        <location evidence="1">Secreted</location>
    </subcellularLocation>
</comment>
<comment type="similarity">
    <text evidence="2">Belongs to the peptidase S8 family.</text>
</comment>
<dbReference type="InterPro" id="IPR036852">
    <property type="entry name" value="Peptidase_S8/S53_dom_sf"/>
</dbReference>
<dbReference type="InterPro" id="IPR000209">
    <property type="entry name" value="Peptidase_S8/S53_dom"/>
</dbReference>
<organism evidence="6 7">
    <name type="scientific">Prunus dulcis</name>
    <name type="common">Almond</name>
    <name type="synonym">Amygdalus dulcis</name>
    <dbReference type="NCBI Taxonomy" id="3755"/>
    <lineage>
        <taxon>Eukaryota</taxon>
        <taxon>Viridiplantae</taxon>
        <taxon>Streptophyta</taxon>
        <taxon>Embryophyta</taxon>
        <taxon>Tracheophyta</taxon>
        <taxon>Spermatophyta</taxon>
        <taxon>Magnoliopsida</taxon>
        <taxon>eudicotyledons</taxon>
        <taxon>Gunneridae</taxon>
        <taxon>Pentapetalae</taxon>
        <taxon>rosids</taxon>
        <taxon>fabids</taxon>
        <taxon>Rosales</taxon>
        <taxon>Rosaceae</taxon>
        <taxon>Amygdaloideae</taxon>
        <taxon>Amygdaleae</taxon>
        <taxon>Prunus</taxon>
    </lineage>
</organism>
<gene>
    <name evidence="6" type="ORF">L3X38_001812</name>
</gene>
<evidence type="ECO:0000313" key="7">
    <source>
        <dbReference type="Proteomes" id="UP001054821"/>
    </source>
</evidence>
<dbReference type="Gene3D" id="3.40.50.200">
    <property type="entry name" value="Peptidase S8/S53 domain"/>
    <property type="match status" value="1"/>
</dbReference>
<feature type="domain" description="Peptidase S8/S53" evidence="5">
    <location>
        <begin position="69"/>
        <end position="105"/>
    </location>
</feature>
<keyword evidence="4" id="KW-1133">Transmembrane helix</keyword>
<name>A0AAD4ZK68_PRUDU</name>
<keyword evidence="4" id="KW-0472">Membrane</keyword>
<dbReference type="EMBL" id="JAJFAZ020000001">
    <property type="protein sequence ID" value="KAI5348925.1"/>
    <property type="molecule type" value="Genomic_DNA"/>
</dbReference>
<comment type="caution">
    <text evidence="6">The sequence shown here is derived from an EMBL/GenBank/DDBJ whole genome shotgun (WGS) entry which is preliminary data.</text>
</comment>
<protein>
    <recommendedName>
        <fullName evidence="5">Peptidase S8/S53 domain-containing protein</fullName>
    </recommendedName>
</protein>
<evidence type="ECO:0000256" key="4">
    <source>
        <dbReference type="SAM" id="Phobius"/>
    </source>
</evidence>
<evidence type="ECO:0000256" key="2">
    <source>
        <dbReference type="ARBA" id="ARBA00011073"/>
    </source>
</evidence>
<dbReference type="Gene3D" id="3.50.30.30">
    <property type="match status" value="1"/>
</dbReference>
<dbReference type="SUPFAM" id="SSF52743">
    <property type="entry name" value="Subtilisin-like"/>
    <property type="match status" value="1"/>
</dbReference>
<evidence type="ECO:0000259" key="5">
    <source>
        <dbReference type="Pfam" id="PF00082"/>
    </source>
</evidence>
<sequence>MESVMTSNKIVIAYAEEVSRPNVSMKFKETIQETKNAPMVPAHSARGPSPGFPNILGASIPEEVTAKIGLKPLKSNYNVVSRTSIACPHVAGLAALLKAALPEWSITALLSLPLLPLLLFWTILLSPIQAHGNYCKYASPLDIGLGHINPNQALDPGLIYKATVQDYVNLLCSLNHSCRHIIKNL</sequence>
<evidence type="ECO:0000256" key="1">
    <source>
        <dbReference type="ARBA" id="ARBA00004613"/>
    </source>
</evidence>
<dbReference type="GO" id="GO:0005576">
    <property type="term" value="C:extracellular region"/>
    <property type="evidence" value="ECO:0007669"/>
    <property type="project" value="UniProtKB-SubCell"/>
</dbReference>
<accession>A0AAD4ZK68</accession>
<dbReference type="InterPro" id="IPR045051">
    <property type="entry name" value="SBT"/>
</dbReference>
<feature type="transmembrane region" description="Helical" evidence="4">
    <location>
        <begin position="104"/>
        <end position="124"/>
    </location>
</feature>
<dbReference type="Proteomes" id="UP001054821">
    <property type="component" value="Chromosome 1"/>
</dbReference>
<keyword evidence="7" id="KW-1185">Reference proteome</keyword>
<dbReference type="GO" id="GO:0006508">
    <property type="term" value="P:proteolysis"/>
    <property type="evidence" value="ECO:0007669"/>
    <property type="project" value="InterPro"/>
</dbReference>
<dbReference type="AlphaFoldDB" id="A0AAD4ZK68"/>
<keyword evidence="4" id="KW-0812">Transmembrane</keyword>